<accession>A0ACC2V7N1</accession>
<name>A0ACC2V7N1_9TREE</name>
<sequence>MADNTRERLGIPSARSSPSPSPYRSPSYLDVGYSPSSSSHDLKSLESGYGETPMSTGGAFFAHQQGNGNYGIGIGTPAISRSSSFVFPSGIAGASSGLLERRRTSGGHSAGGMCGVAGNAGQGDRWEAGSGWRSRTALIWGLRFGWIVLVIWCEVGEFFYSVSSCHFPDSGLPTSHLHTLGNKLSGGLTSPTHVVLLADPQIPHPTLSYPSRNPVLQKVTTWFIDLYMRKSWNVLKRLGRIDAVIVAGDMMDWGRGVFNDAEQVIIISYFSLKDPTNLPHHRYQTYTNRFKSIFQLPEGTPMYYVPGNHDLGLGPNRLFSPYAKQRYAENFTPPNALVNIANHTFIMLDAVSLIEEDYRRYAAEVQLGEWEGVPGGVIEFIKQLSQDPPPGPKILISHIPLARPESSSCGPLREKGRLLKGAGIGYQNLLGSETTRFLLSYLKPSGIFSGDDHDYCEYWHPTGVKETTLKAFSMAMGVNRPGFQLMSLVPPPYITEGTSASPQTFADVPCLLPDQLQIYVRFYIPLAAVCILMLFYLNLKRTIAKYGGWTIGAGGIVPDASPTPRMSGVFQSGYNSTGLTPYREKSPTISRKSSQILKLSVMTDEPPSTGLSGARSRPGNIRRITKSAPGSPLASPKADAKMFPVPPVDEEDMIGNGGTGEGLYMGRGSVSRPRGSVSAGMGNSDAEGLFPSSANEKYHRAVPTSADDPSSYFLPLPDSGNSSRGYASPLAKPRTILRKTSRMMSTPSDWISAAKAKDMTVMQLVFDTETRGRHRRLRIFKQRLAVMGRWLGGKNGVLAKTAREVWRVLWPTMMVWIAINAMFFL</sequence>
<gene>
    <name evidence="1" type="ORF">QFC21_005754</name>
</gene>
<dbReference type="Proteomes" id="UP001227268">
    <property type="component" value="Unassembled WGS sequence"/>
</dbReference>
<evidence type="ECO:0000313" key="2">
    <source>
        <dbReference type="Proteomes" id="UP001227268"/>
    </source>
</evidence>
<comment type="caution">
    <text evidence="1">The sequence shown here is derived from an EMBL/GenBank/DDBJ whole genome shotgun (WGS) entry which is preliminary data.</text>
</comment>
<organism evidence="1 2">
    <name type="scientific">Naganishia friedmannii</name>
    <dbReference type="NCBI Taxonomy" id="89922"/>
    <lineage>
        <taxon>Eukaryota</taxon>
        <taxon>Fungi</taxon>
        <taxon>Dikarya</taxon>
        <taxon>Basidiomycota</taxon>
        <taxon>Agaricomycotina</taxon>
        <taxon>Tremellomycetes</taxon>
        <taxon>Filobasidiales</taxon>
        <taxon>Filobasidiaceae</taxon>
        <taxon>Naganishia</taxon>
    </lineage>
</organism>
<keyword evidence="2" id="KW-1185">Reference proteome</keyword>
<evidence type="ECO:0000313" key="1">
    <source>
        <dbReference type="EMBL" id="KAJ9094962.1"/>
    </source>
</evidence>
<protein>
    <submittedName>
        <fullName evidence="1">Uncharacterized protein</fullName>
    </submittedName>
</protein>
<proteinExistence type="predicted"/>
<dbReference type="EMBL" id="JASBWT010000023">
    <property type="protein sequence ID" value="KAJ9094962.1"/>
    <property type="molecule type" value="Genomic_DNA"/>
</dbReference>
<reference evidence="1" key="1">
    <citation type="submission" date="2023-04" db="EMBL/GenBank/DDBJ databases">
        <title>Draft Genome sequencing of Naganishia species isolated from polar environments using Oxford Nanopore Technology.</title>
        <authorList>
            <person name="Leo P."/>
            <person name="Venkateswaran K."/>
        </authorList>
    </citation>
    <scope>NUCLEOTIDE SEQUENCE</scope>
    <source>
        <strain evidence="1">MNA-CCFEE 5423</strain>
    </source>
</reference>